<gene>
    <name evidence="2" type="ORF">CDAR_288821</name>
</gene>
<evidence type="ECO:0000313" key="2">
    <source>
        <dbReference type="EMBL" id="GIX97184.1"/>
    </source>
</evidence>
<evidence type="ECO:0000256" key="1">
    <source>
        <dbReference type="SAM" id="MobiDB-lite"/>
    </source>
</evidence>
<accession>A0AAV4PMU5</accession>
<evidence type="ECO:0000313" key="3">
    <source>
        <dbReference type="Proteomes" id="UP001054837"/>
    </source>
</evidence>
<feature type="region of interest" description="Disordered" evidence="1">
    <location>
        <begin position="1"/>
        <end position="39"/>
    </location>
</feature>
<name>A0AAV4PMU5_9ARAC</name>
<reference evidence="2 3" key="1">
    <citation type="submission" date="2021-06" db="EMBL/GenBank/DDBJ databases">
        <title>Caerostris darwini draft genome.</title>
        <authorList>
            <person name="Kono N."/>
            <person name="Arakawa K."/>
        </authorList>
    </citation>
    <scope>NUCLEOTIDE SEQUENCE [LARGE SCALE GENOMIC DNA]</scope>
</reference>
<feature type="compositionally biased region" description="Polar residues" evidence="1">
    <location>
        <begin position="1"/>
        <end position="27"/>
    </location>
</feature>
<comment type="caution">
    <text evidence="2">The sequence shown here is derived from an EMBL/GenBank/DDBJ whole genome shotgun (WGS) entry which is preliminary data.</text>
</comment>
<sequence length="85" mass="9376">MQSSSLEGRKNTSPAVTTVSELNASAQKQEERKKEHNGVFNTFSFLSTSALPLSRRQSYPKESQMQSSSLEGRKNTSPVVTTVLK</sequence>
<proteinExistence type="predicted"/>
<dbReference type="AlphaFoldDB" id="A0AAV4PMU5"/>
<feature type="region of interest" description="Disordered" evidence="1">
    <location>
        <begin position="51"/>
        <end position="85"/>
    </location>
</feature>
<feature type="compositionally biased region" description="Basic and acidic residues" evidence="1">
    <location>
        <begin position="28"/>
        <end position="37"/>
    </location>
</feature>
<organism evidence="2 3">
    <name type="scientific">Caerostris darwini</name>
    <dbReference type="NCBI Taxonomy" id="1538125"/>
    <lineage>
        <taxon>Eukaryota</taxon>
        <taxon>Metazoa</taxon>
        <taxon>Ecdysozoa</taxon>
        <taxon>Arthropoda</taxon>
        <taxon>Chelicerata</taxon>
        <taxon>Arachnida</taxon>
        <taxon>Araneae</taxon>
        <taxon>Araneomorphae</taxon>
        <taxon>Entelegynae</taxon>
        <taxon>Araneoidea</taxon>
        <taxon>Araneidae</taxon>
        <taxon>Caerostris</taxon>
    </lineage>
</organism>
<dbReference type="Proteomes" id="UP001054837">
    <property type="component" value="Unassembled WGS sequence"/>
</dbReference>
<dbReference type="EMBL" id="BPLQ01003009">
    <property type="protein sequence ID" value="GIX97184.1"/>
    <property type="molecule type" value="Genomic_DNA"/>
</dbReference>
<keyword evidence="3" id="KW-1185">Reference proteome</keyword>
<protein>
    <submittedName>
        <fullName evidence="2">Uncharacterized protein</fullName>
    </submittedName>
</protein>